<name>A0A7L4JFP6_9PASS</name>
<feature type="region of interest" description="Disordered" evidence="1">
    <location>
        <begin position="174"/>
        <end position="342"/>
    </location>
</feature>
<feature type="domain" description="Voltage-dependent calcium channel alpha-1 subunit IQ" evidence="2">
    <location>
        <begin position="1"/>
        <end position="32"/>
    </location>
</feature>
<feature type="region of interest" description="Disordered" evidence="1">
    <location>
        <begin position="142"/>
        <end position="161"/>
    </location>
</feature>
<keyword evidence="4" id="KW-1185">Reference proteome</keyword>
<accession>A0A7L4JFP6</accession>
<protein>
    <submittedName>
        <fullName evidence="3">CAC1B protein</fullName>
    </submittedName>
</protein>
<proteinExistence type="predicted"/>
<feature type="region of interest" description="Disordered" evidence="1">
    <location>
        <begin position="396"/>
        <end position="416"/>
    </location>
</feature>
<evidence type="ECO:0000256" key="1">
    <source>
        <dbReference type="SAM" id="MobiDB-lite"/>
    </source>
</evidence>
<feature type="compositionally biased region" description="Polar residues" evidence="1">
    <location>
        <begin position="281"/>
        <end position="297"/>
    </location>
</feature>
<feature type="non-terminal residue" evidence="3">
    <location>
        <position position="453"/>
    </location>
</feature>
<organism evidence="3 4">
    <name type="scientific">Pomatorhinus ruficollis</name>
    <name type="common">streak-breasted scimitar babbler</name>
    <dbReference type="NCBI Taxonomy" id="932028"/>
    <lineage>
        <taxon>Eukaryota</taxon>
        <taxon>Metazoa</taxon>
        <taxon>Chordata</taxon>
        <taxon>Craniata</taxon>
        <taxon>Vertebrata</taxon>
        <taxon>Euteleostomi</taxon>
        <taxon>Archelosauria</taxon>
        <taxon>Archosauria</taxon>
        <taxon>Dinosauria</taxon>
        <taxon>Saurischia</taxon>
        <taxon>Theropoda</taxon>
        <taxon>Coelurosauria</taxon>
        <taxon>Aves</taxon>
        <taxon>Neognathae</taxon>
        <taxon>Neoaves</taxon>
        <taxon>Telluraves</taxon>
        <taxon>Australaves</taxon>
        <taxon>Passeriformes</taxon>
        <taxon>Sylvioidea</taxon>
        <taxon>Timaliidae</taxon>
        <taxon>Pomatorhinus</taxon>
    </lineage>
</organism>
<feature type="compositionally biased region" description="Low complexity" evidence="1">
    <location>
        <begin position="400"/>
        <end position="416"/>
    </location>
</feature>
<evidence type="ECO:0000313" key="4">
    <source>
        <dbReference type="Proteomes" id="UP000572837"/>
    </source>
</evidence>
<dbReference type="InterPro" id="IPR014873">
    <property type="entry name" value="VDCC_a1su_IQ"/>
</dbReference>
<dbReference type="Pfam" id="PF08763">
    <property type="entry name" value="Ca_chan_IQ"/>
    <property type="match status" value="1"/>
</dbReference>
<dbReference type="Proteomes" id="UP000572837">
    <property type="component" value="Unassembled WGS sequence"/>
</dbReference>
<gene>
    <name evidence="3" type="primary">Cacna1b_1</name>
    <name evidence="3" type="ORF">PORRUF_R14861</name>
</gene>
<dbReference type="SMART" id="SM01062">
    <property type="entry name" value="Ca_chan_IQ"/>
    <property type="match status" value="1"/>
</dbReference>
<feature type="compositionally biased region" description="Polar residues" evidence="1">
    <location>
        <begin position="318"/>
        <end position="337"/>
    </location>
</feature>
<comment type="caution">
    <text evidence="3">The sequence shown here is derived from an EMBL/GenBank/DDBJ whole genome shotgun (WGS) entry which is preliminary data.</text>
</comment>
<feature type="compositionally biased region" description="Basic residues" evidence="1">
    <location>
        <begin position="179"/>
        <end position="193"/>
    </location>
</feature>
<sequence length="453" mass="49907">MTVGKVYAALMIFDFYKQNKNSREQVQPPGGLCQPGPVSLFHPLKATLEQTQPSAFNNAKAFLRQKSSASLNNGGALPPPEGGIKESSSWGTQRTQDVFYETRSPAFERGHSEEIPIERAAERGPAPSLTLLRVPPCSLQPIPDTSPMKRSVSTLTPQRPHPMHLYEYSLERMPPEQGHHHHHHRCHRRKDKKQKSLDRAAHHMADGQAVAQSGESSSKDKKQDRGRSQERKQHSSSSSEKQRFYSCDRYGSRDRAQPKSADQSRPTSPNGGPEHGPHRQGSGSVNGSPLLSTSGASTPCRGRRQLPQTPLTPRPSITYKTANSSPVHFTTFQTPTFSPGRLSRGLSEHNALLRGEQPPAPPAVARIGSDPYLGHRDADSPQRAAPEDTLTFEEAVATNSGRSSRTSYVSSLTSQSHQIRRVPNGYHYTLGLNAGPGARGRSYYHEADEDDWC</sequence>
<feature type="non-terminal residue" evidence="3">
    <location>
        <position position="1"/>
    </location>
</feature>
<dbReference type="EMBL" id="VZSW01002337">
    <property type="protein sequence ID" value="NXY38718.1"/>
    <property type="molecule type" value="Genomic_DNA"/>
</dbReference>
<feature type="compositionally biased region" description="Basic and acidic residues" evidence="1">
    <location>
        <begin position="217"/>
        <end position="233"/>
    </location>
</feature>
<dbReference type="Gene3D" id="6.10.250.2180">
    <property type="match status" value="1"/>
</dbReference>
<feature type="region of interest" description="Disordered" evidence="1">
    <location>
        <begin position="70"/>
        <end position="91"/>
    </location>
</feature>
<feature type="compositionally biased region" description="Basic and acidic residues" evidence="1">
    <location>
        <begin position="194"/>
        <end position="205"/>
    </location>
</feature>
<evidence type="ECO:0000313" key="3">
    <source>
        <dbReference type="EMBL" id="NXY38718.1"/>
    </source>
</evidence>
<reference evidence="3 4" key="1">
    <citation type="submission" date="2020-02" db="EMBL/GenBank/DDBJ databases">
        <title>Bird 10,000 Genomes (B10K) Project - Family phase.</title>
        <authorList>
            <person name="Zhang G."/>
        </authorList>
    </citation>
    <scope>NUCLEOTIDE SEQUENCE [LARGE SCALE GENOMIC DNA]</scope>
    <source>
        <strain evidence="3">B10K-IZ-033-81</strain>
        <tissue evidence="3">Muscle</tissue>
    </source>
</reference>
<dbReference type="AlphaFoldDB" id="A0A7L4JFP6"/>
<evidence type="ECO:0000259" key="2">
    <source>
        <dbReference type="SMART" id="SM01062"/>
    </source>
</evidence>
<feature type="compositionally biased region" description="Polar residues" evidence="1">
    <location>
        <begin position="260"/>
        <end position="270"/>
    </location>
</feature>